<dbReference type="InterPro" id="IPR041898">
    <property type="entry name" value="MAGE_WH1"/>
</dbReference>
<name>A0AAD2FRE9_9STRA</name>
<protein>
    <recommendedName>
        <fullName evidence="2">MAGE domain-containing protein</fullName>
    </recommendedName>
</protein>
<feature type="domain" description="MAGE" evidence="2">
    <location>
        <begin position="78"/>
        <end position="297"/>
    </location>
</feature>
<feature type="region of interest" description="Disordered" evidence="1">
    <location>
        <begin position="1"/>
        <end position="62"/>
    </location>
</feature>
<dbReference type="PANTHER" id="PTHR11736">
    <property type="entry name" value="MELANOMA-ASSOCIATED ANTIGEN MAGE ANTIGEN"/>
    <property type="match status" value="1"/>
</dbReference>
<dbReference type="Gene3D" id="1.10.10.1200">
    <property type="entry name" value="MAGE homology domain, winged helix WH1 motif"/>
    <property type="match status" value="1"/>
</dbReference>
<dbReference type="Proteomes" id="UP001295423">
    <property type="component" value="Unassembled WGS sequence"/>
</dbReference>
<dbReference type="Gene3D" id="1.10.10.1210">
    <property type="entry name" value="MAGE homology domain, winged helix WH2 motif"/>
    <property type="match status" value="1"/>
</dbReference>
<evidence type="ECO:0000313" key="3">
    <source>
        <dbReference type="EMBL" id="CAJ1950706.1"/>
    </source>
</evidence>
<sequence length="335" mass="38121">MPRRSSKRSLEVIDNDDEEEYETTSTNNHKRGGGSNHNFTLSQQVPEASQGIPNEKPSERNNLEKMDKVARAKAVTDLSRLILFKGLEKEPIDRLKIIKEAGLNSMRASGAIFSEASERLRNIFGMELRRIPKYMEERKSTPAKCKDRYYLQNIASDYDGSHSREIHSIHQGSKIENGLVLLVNALIFCKGESRSDGSRWILGRDLYRLLHSVDDAVPGEPPAQGSSRAKSHSKCSRFQQNSLTPNLDALMEQFIAWDYFIKERATEDNFASQSVEDGDFIYTMGPRSAIEIGRKQIIYFCAEILDEEPDPTMLKEVEEDTMEEEALDEVFMEEA</sequence>
<evidence type="ECO:0000313" key="4">
    <source>
        <dbReference type="Proteomes" id="UP001295423"/>
    </source>
</evidence>
<dbReference type="Pfam" id="PF01454">
    <property type="entry name" value="MAGE"/>
    <property type="match status" value="1"/>
</dbReference>
<dbReference type="InterPro" id="IPR037445">
    <property type="entry name" value="MAGE"/>
</dbReference>
<proteinExistence type="predicted"/>
<dbReference type="SMART" id="SM01373">
    <property type="entry name" value="MAGE"/>
    <property type="match status" value="1"/>
</dbReference>
<dbReference type="GO" id="GO:0005634">
    <property type="term" value="C:nucleus"/>
    <property type="evidence" value="ECO:0007669"/>
    <property type="project" value="TreeGrafter"/>
</dbReference>
<accession>A0AAD2FRE9</accession>
<dbReference type="PANTHER" id="PTHR11736:SF14">
    <property type="entry name" value="NSE3 HOMOLOG, SMC5-SMC6 COMPLEX COMPONENT"/>
    <property type="match status" value="1"/>
</dbReference>
<dbReference type="InterPro" id="IPR041899">
    <property type="entry name" value="MAGE_WH2"/>
</dbReference>
<dbReference type="InterPro" id="IPR002190">
    <property type="entry name" value="MHD_dom"/>
</dbReference>
<dbReference type="AlphaFoldDB" id="A0AAD2FRE9"/>
<keyword evidence="4" id="KW-1185">Reference proteome</keyword>
<feature type="compositionally biased region" description="Acidic residues" evidence="1">
    <location>
        <begin position="13"/>
        <end position="22"/>
    </location>
</feature>
<reference evidence="3" key="1">
    <citation type="submission" date="2023-08" db="EMBL/GenBank/DDBJ databases">
        <authorList>
            <person name="Audoor S."/>
            <person name="Bilcke G."/>
        </authorList>
    </citation>
    <scope>NUCLEOTIDE SEQUENCE</scope>
</reference>
<comment type="caution">
    <text evidence="3">The sequence shown here is derived from an EMBL/GenBank/DDBJ whole genome shotgun (WGS) entry which is preliminary data.</text>
</comment>
<feature type="compositionally biased region" description="Polar residues" evidence="1">
    <location>
        <begin position="36"/>
        <end position="47"/>
    </location>
</feature>
<evidence type="ECO:0000256" key="1">
    <source>
        <dbReference type="SAM" id="MobiDB-lite"/>
    </source>
</evidence>
<gene>
    <name evidence="3" type="ORF">CYCCA115_LOCUS12716</name>
</gene>
<dbReference type="EMBL" id="CAKOGP040001770">
    <property type="protein sequence ID" value="CAJ1950706.1"/>
    <property type="molecule type" value="Genomic_DNA"/>
</dbReference>
<organism evidence="3 4">
    <name type="scientific">Cylindrotheca closterium</name>
    <dbReference type="NCBI Taxonomy" id="2856"/>
    <lineage>
        <taxon>Eukaryota</taxon>
        <taxon>Sar</taxon>
        <taxon>Stramenopiles</taxon>
        <taxon>Ochrophyta</taxon>
        <taxon>Bacillariophyta</taxon>
        <taxon>Bacillariophyceae</taxon>
        <taxon>Bacillariophycidae</taxon>
        <taxon>Bacillariales</taxon>
        <taxon>Bacillariaceae</taxon>
        <taxon>Cylindrotheca</taxon>
    </lineage>
</organism>
<evidence type="ECO:0000259" key="2">
    <source>
        <dbReference type="SMART" id="SM01373"/>
    </source>
</evidence>